<evidence type="ECO:0000313" key="5">
    <source>
        <dbReference type="Proteomes" id="UP000184432"/>
    </source>
</evidence>
<dbReference type="AlphaFoldDB" id="A0A1M6I899"/>
<protein>
    <recommendedName>
        <fullName evidence="3">Peptidase A2 domain-containing protein</fullName>
    </recommendedName>
</protein>
<evidence type="ECO:0000256" key="2">
    <source>
        <dbReference type="SAM" id="SignalP"/>
    </source>
</evidence>
<keyword evidence="1" id="KW-0378">Hydrolase</keyword>
<evidence type="ECO:0000256" key="1">
    <source>
        <dbReference type="ARBA" id="ARBA00022801"/>
    </source>
</evidence>
<dbReference type="EMBL" id="FQYP01000007">
    <property type="protein sequence ID" value="SHJ30680.1"/>
    <property type="molecule type" value="Genomic_DNA"/>
</dbReference>
<sequence length="328" mass="37767">MRKMLLCIVLCLSCMMGGFAKENPPRHSFFSSEDIVFSKAEILNEYTARIPFKLVDRLIVVEAELLGKKGDFIIDTGSDTMILNEVHFPLKYQHQSRKRNTSGVIEVMDDTFEQDVKEFILQNFNLKNKTSDIVNLSHIEKAKKMRLLGVIGYNILKDYEVFIDMHLNQMTLSKVDGNGDKYDQKVYAEKITDSVDFKLRHHTIVLNGYIGDKPVVFGLDTAAEFNQINKKIGRKALKYFYPGKRLLLSGAGDHKIEVIAGKLFRVRLSKSVYFGPMNTVLTNLNKMNEAFGTQLDGVLGYEFFQQKRTIINYQKEKLYFVKYPILRN</sequence>
<dbReference type="SUPFAM" id="SSF50630">
    <property type="entry name" value="Acid proteases"/>
    <property type="match status" value="1"/>
</dbReference>
<proteinExistence type="predicted"/>
<dbReference type="RefSeq" id="WP_139242031.1">
    <property type="nucleotide sequence ID" value="NZ_FQYP01000007.1"/>
</dbReference>
<feature type="domain" description="Peptidase A2" evidence="3">
    <location>
        <begin position="70"/>
        <end position="104"/>
    </location>
</feature>
<dbReference type="InterPro" id="IPR021109">
    <property type="entry name" value="Peptidase_aspartic_dom_sf"/>
</dbReference>
<dbReference type="PROSITE" id="PS50175">
    <property type="entry name" value="ASP_PROT_RETROV"/>
    <property type="match status" value="1"/>
</dbReference>
<dbReference type="OrthoDB" id="3521766at2"/>
<keyword evidence="2" id="KW-0732">Signal</keyword>
<feature type="chain" id="PRO_5012748327" description="Peptidase A2 domain-containing protein" evidence="2">
    <location>
        <begin position="21"/>
        <end position="328"/>
    </location>
</feature>
<dbReference type="Gene3D" id="2.40.70.10">
    <property type="entry name" value="Acid Proteases"/>
    <property type="match status" value="2"/>
</dbReference>
<reference evidence="5" key="1">
    <citation type="submission" date="2016-11" db="EMBL/GenBank/DDBJ databases">
        <authorList>
            <person name="Varghese N."/>
            <person name="Submissions S."/>
        </authorList>
    </citation>
    <scope>NUCLEOTIDE SEQUENCE [LARGE SCALE GENOMIC DNA]</scope>
    <source>
        <strain evidence="5">DSM 22623</strain>
    </source>
</reference>
<dbReference type="GO" id="GO:0004190">
    <property type="term" value="F:aspartic-type endopeptidase activity"/>
    <property type="evidence" value="ECO:0007669"/>
    <property type="project" value="InterPro"/>
</dbReference>
<dbReference type="STRING" id="570521.SAMN04488508_107179"/>
<organism evidence="4 5">
    <name type="scientific">Aquimarina spongiae</name>
    <dbReference type="NCBI Taxonomy" id="570521"/>
    <lineage>
        <taxon>Bacteria</taxon>
        <taxon>Pseudomonadati</taxon>
        <taxon>Bacteroidota</taxon>
        <taxon>Flavobacteriia</taxon>
        <taxon>Flavobacteriales</taxon>
        <taxon>Flavobacteriaceae</taxon>
        <taxon>Aquimarina</taxon>
    </lineage>
</organism>
<dbReference type="GO" id="GO:0006508">
    <property type="term" value="P:proteolysis"/>
    <property type="evidence" value="ECO:0007669"/>
    <property type="project" value="InterPro"/>
</dbReference>
<gene>
    <name evidence="4" type="ORF">SAMN04488508_107179</name>
</gene>
<evidence type="ECO:0000313" key="4">
    <source>
        <dbReference type="EMBL" id="SHJ30680.1"/>
    </source>
</evidence>
<dbReference type="Proteomes" id="UP000184432">
    <property type="component" value="Unassembled WGS sequence"/>
</dbReference>
<name>A0A1M6I899_9FLAO</name>
<dbReference type="InterPro" id="IPR001995">
    <property type="entry name" value="Peptidase_A2_cat"/>
</dbReference>
<accession>A0A1M6I899</accession>
<feature type="signal peptide" evidence="2">
    <location>
        <begin position="1"/>
        <end position="20"/>
    </location>
</feature>
<keyword evidence="5" id="KW-1185">Reference proteome</keyword>
<evidence type="ECO:0000259" key="3">
    <source>
        <dbReference type="PROSITE" id="PS50175"/>
    </source>
</evidence>